<sequence length="53" mass="6139">MTINKFDDTKLYELLGRADIQEIDNFLEKYGINSVDRDGRTFLLSTIVKGEKN</sequence>
<protein>
    <submittedName>
        <fullName evidence="1">Uncharacterized protein</fullName>
    </submittedName>
</protein>
<evidence type="ECO:0000313" key="2">
    <source>
        <dbReference type="EMBL" id="WYJ95402.1"/>
    </source>
</evidence>
<reference evidence="1" key="1">
    <citation type="submission" date="2017-05" db="EMBL/GenBank/DDBJ databases">
        <title>The Genome Sequence of Enterococcus sp. 9D6_DIV0238.</title>
        <authorList>
            <consortium name="The Broad Institute Genomics Platform"/>
            <consortium name="The Broad Institute Genomic Center for Infectious Diseases"/>
            <person name="Earl A."/>
            <person name="Manson A."/>
            <person name="Schwartman J."/>
            <person name="Gilmore M."/>
            <person name="Abouelleil A."/>
            <person name="Cao P."/>
            <person name="Chapman S."/>
            <person name="Cusick C."/>
            <person name="Shea T."/>
            <person name="Young S."/>
            <person name="Neafsey D."/>
            <person name="Nusbaum C."/>
            <person name="Birren B."/>
        </authorList>
    </citation>
    <scope>NUCLEOTIDE SEQUENCE [LARGE SCALE GENOMIC DNA]</scope>
    <source>
        <strain evidence="1">9D6_DIV0238</strain>
    </source>
</reference>
<organism evidence="1">
    <name type="scientific">Candidatus Enterococcus dunnyi</name>
    <dbReference type="NCBI Taxonomy" id="1834192"/>
    <lineage>
        <taxon>Bacteria</taxon>
        <taxon>Bacillati</taxon>
        <taxon>Bacillota</taxon>
        <taxon>Bacilli</taxon>
        <taxon>Lactobacillales</taxon>
        <taxon>Enterococcaceae</taxon>
        <taxon>Enterococcus</taxon>
    </lineage>
</organism>
<accession>A0A200JCE8</accession>
<keyword evidence="3" id="KW-1185">Reference proteome</keyword>
<evidence type="ECO:0000313" key="3">
    <source>
        <dbReference type="Proteomes" id="UP000196151"/>
    </source>
</evidence>
<gene>
    <name evidence="1" type="ORF">A5889_000358</name>
    <name evidence="2" type="ORF">A5889_002950</name>
</gene>
<dbReference type="EMBL" id="CP147246">
    <property type="protein sequence ID" value="WYJ95402.1"/>
    <property type="molecule type" value="Genomic_DNA"/>
</dbReference>
<dbReference type="AlphaFoldDB" id="A0A200JCE8"/>
<name>A0A200JCE8_9ENTE</name>
<evidence type="ECO:0000313" key="1">
    <source>
        <dbReference type="EMBL" id="OUZ34883.1"/>
    </source>
</evidence>
<dbReference type="RefSeq" id="WP_207114618.1">
    <property type="nucleotide sequence ID" value="NZ_CP147246.1"/>
</dbReference>
<reference evidence="2" key="3">
    <citation type="submission" date="2024-03" db="EMBL/GenBank/DDBJ databases">
        <title>The Genome Sequence of Enterococcus sp. DIV0238c.</title>
        <authorList>
            <consortium name="The Broad Institute Genomics Platform"/>
            <consortium name="The Broad Institute Microbial Omics Core"/>
            <consortium name="The Broad Institute Genomic Center for Infectious Diseases"/>
            <person name="Earl A."/>
            <person name="Manson A."/>
            <person name="Gilmore M."/>
            <person name="Schwartman J."/>
            <person name="Shea T."/>
            <person name="Abouelleil A."/>
            <person name="Cao P."/>
            <person name="Chapman S."/>
            <person name="Cusick C."/>
            <person name="Young S."/>
            <person name="Neafsey D."/>
            <person name="Nusbaum C."/>
            <person name="Birren B."/>
        </authorList>
    </citation>
    <scope>NUCLEOTIDE SEQUENCE</scope>
    <source>
        <strain evidence="2">9D6_DIV0238</strain>
    </source>
</reference>
<dbReference type="EMBL" id="NIBQ01000001">
    <property type="protein sequence ID" value="OUZ34883.1"/>
    <property type="molecule type" value="Genomic_DNA"/>
</dbReference>
<reference evidence="2" key="2">
    <citation type="submission" date="2017-05" db="EMBL/GenBank/DDBJ databases">
        <authorList>
            <consortium name="The Broad Institute Genomics Platform"/>
            <consortium name="The Broad Institute Genomic Center for Infectious Diseases"/>
            <person name="Earl A."/>
            <person name="Manson A."/>
            <person name="Schwartman J."/>
            <person name="Gilmore M."/>
            <person name="Abouelleil A."/>
            <person name="Cao P."/>
            <person name="Chapman S."/>
            <person name="Cusick C."/>
            <person name="Shea T."/>
            <person name="Young S."/>
            <person name="Neafsey D."/>
            <person name="Nusbaum C."/>
            <person name="Birren B."/>
        </authorList>
    </citation>
    <scope>NUCLEOTIDE SEQUENCE</scope>
    <source>
        <strain evidence="2">9D6_DIV0238</strain>
    </source>
</reference>
<dbReference type="Proteomes" id="UP000196151">
    <property type="component" value="Chromosome"/>
</dbReference>
<proteinExistence type="predicted"/>